<dbReference type="Proteomes" id="UP000561726">
    <property type="component" value="Unassembled WGS sequence"/>
</dbReference>
<evidence type="ECO:0000256" key="6">
    <source>
        <dbReference type="PROSITE-ProRule" id="PRU00169"/>
    </source>
</evidence>
<dbReference type="InterPro" id="IPR011006">
    <property type="entry name" value="CheY-like_superfamily"/>
</dbReference>
<dbReference type="EMBL" id="JPXF01000003">
    <property type="protein sequence ID" value="KGJ81731.1"/>
    <property type="molecule type" value="Genomic_DNA"/>
</dbReference>
<feature type="domain" description="Response regulatory" evidence="8">
    <location>
        <begin position="9"/>
        <end position="122"/>
    </location>
</feature>
<evidence type="ECO:0000313" key="13">
    <source>
        <dbReference type="Proteomes" id="UP000561726"/>
    </source>
</evidence>
<dbReference type="PROSITE" id="PS51755">
    <property type="entry name" value="OMPR_PHOB"/>
    <property type="match status" value="1"/>
</dbReference>
<evidence type="ECO:0000259" key="8">
    <source>
        <dbReference type="PROSITE" id="PS50110"/>
    </source>
</evidence>
<evidence type="ECO:0000256" key="2">
    <source>
        <dbReference type="ARBA" id="ARBA00023012"/>
    </source>
</evidence>
<dbReference type="CDD" id="cd00383">
    <property type="entry name" value="trans_reg_C"/>
    <property type="match status" value="1"/>
</dbReference>
<dbReference type="SMART" id="SM00862">
    <property type="entry name" value="Trans_reg_C"/>
    <property type="match status" value="1"/>
</dbReference>
<dbReference type="eggNOG" id="COG0745">
    <property type="taxonomic scope" value="Bacteria"/>
</dbReference>
<dbReference type="PANTHER" id="PTHR48111">
    <property type="entry name" value="REGULATOR OF RPOS"/>
    <property type="match status" value="1"/>
</dbReference>
<feature type="domain" description="OmpR/PhoB-type" evidence="9">
    <location>
        <begin position="138"/>
        <end position="243"/>
    </location>
</feature>
<proteinExistence type="predicted"/>
<dbReference type="InterPro" id="IPR001789">
    <property type="entry name" value="Sig_transdc_resp-reg_receiver"/>
</dbReference>
<dbReference type="STRING" id="1001240.GY21_01185"/>
<evidence type="ECO:0000313" key="11">
    <source>
        <dbReference type="EMBL" id="MBB5642475.1"/>
    </source>
</evidence>
<dbReference type="PANTHER" id="PTHR48111:SF1">
    <property type="entry name" value="TWO-COMPONENT RESPONSE REGULATOR ORR33"/>
    <property type="match status" value="1"/>
</dbReference>
<evidence type="ECO:0000256" key="7">
    <source>
        <dbReference type="PROSITE-ProRule" id="PRU01091"/>
    </source>
</evidence>
<feature type="modified residue" description="4-aspartylphosphate" evidence="6">
    <location>
        <position position="58"/>
    </location>
</feature>
<dbReference type="SMART" id="SM00448">
    <property type="entry name" value="REC"/>
    <property type="match status" value="1"/>
</dbReference>
<dbReference type="PROSITE" id="PS50110">
    <property type="entry name" value="RESPONSE_REGULATORY"/>
    <property type="match status" value="1"/>
</dbReference>
<feature type="DNA-binding region" description="OmpR/PhoB-type" evidence="7">
    <location>
        <begin position="138"/>
        <end position="243"/>
    </location>
</feature>
<evidence type="ECO:0000256" key="3">
    <source>
        <dbReference type="ARBA" id="ARBA00023015"/>
    </source>
</evidence>
<dbReference type="GO" id="GO:0032993">
    <property type="term" value="C:protein-DNA complex"/>
    <property type="evidence" value="ECO:0007669"/>
    <property type="project" value="TreeGrafter"/>
</dbReference>
<dbReference type="SUPFAM" id="SSF46894">
    <property type="entry name" value="C-terminal effector domain of the bipartite response regulators"/>
    <property type="match status" value="1"/>
</dbReference>
<sequence>MSDSRANRRAVVIDDDPDVGGLLAAILGGAGFDVKVAADGPTGLHLVRDFAPEITTLDVNMPGVDGFETLRRIRLLSSTRVVIVSGRVDEIDMVLGLSAGADDYIAKPFRAREMRARIEAVLRRSAEYGPVSVAVPETGWLNAGAVRLCVAQREARLHGRLVALTRSEFELLAGLAIACGKVCSKEQLVGTLRLRGEAGSGLVTDSDRRALEVHVANLRRKLDNAGAHELIETVRGIGYRVAALVR</sequence>
<keyword evidence="5" id="KW-0804">Transcription</keyword>
<protein>
    <submittedName>
        <fullName evidence="11">DNA-binding response OmpR family regulator</fullName>
    </submittedName>
</protein>
<keyword evidence="1 6" id="KW-0597">Phosphoprotein</keyword>
<accession>A0A099JU75</accession>
<dbReference type="RefSeq" id="WP_035834682.1">
    <property type="nucleotide sequence ID" value="NZ_JACHBQ010000001.1"/>
</dbReference>
<evidence type="ECO:0000313" key="12">
    <source>
        <dbReference type="Proteomes" id="UP000029864"/>
    </source>
</evidence>
<dbReference type="Gene3D" id="6.10.250.690">
    <property type="match status" value="1"/>
</dbReference>
<keyword evidence="3" id="KW-0805">Transcription regulation</keyword>
<dbReference type="CDD" id="cd17574">
    <property type="entry name" value="REC_OmpR"/>
    <property type="match status" value="1"/>
</dbReference>
<dbReference type="GO" id="GO:0000976">
    <property type="term" value="F:transcription cis-regulatory region binding"/>
    <property type="evidence" value="ECO:0007669"/>
    <property type="project" value="TreeGrafter"/>
</dbReference>
<dbReference type="AlphaFoldDB" id="A0A099JU75"/>
<reference evidence="10 12" key="1">
    <citation type="submission" date="2014-08" db="EMBL/GenBank/DDBJ databases">
        <authorList>
            <person name="Sisinthy S."/>
        </authorList>
    </citation>
    <scope>NUCLEOTIDE SEQUENCE [LARGE SCALE GENOMIC DNA]</scope>
    <source>
        <strain evidence="10 12">RuG17</strain>
    </source>
</reference>
<dbReference type="Pfam" id="PF00486">
    <property type="entry name" value="Trans_reg_C"/>
    <property type="match status" value="1"/>
</dbReference>
<dbReference type="InterPro" id="IPR036388">
    <property type="entry name" value="WH-like_DNA-bd_sf"/>
</dbReference>
<dbReference type="Gene3D" id="1.10.10.10">
    <property type="entry name" value="Winged helix-like DNA-binding domain superfamily/Winged helix DNA-binding domain"/>
    <property type="match status" value="1"/>
</dbReference>
<evidence type="ECO:0000256" key="5">
    <source>
        <dbReference type="ARBA" id="ARBA00023163"/>
    </source>
</evidence>
<dbReference type="InterPro" id="IPR016032">
    <property type="entry name" value="Sig_transdc_resp-reg_C-effctor"/>
</dbReference>
<evidence type="ECO:0000256" key="4">
    <source>
        <dbReference type="ARBA" id="ARBA00023125"/>
    </source>
</evidence>
<dbReference type="Gene3D" id="3.40.50.2300">
    <property type="match status" value="1"/>
</dbReference>
<organism evidence="10 12">
    <name type="scientific">Cryobacterium roopkundense</name>
    <dbReference type="NCBI Taxonomy" id="1001240"/>
    <lineage>
        <taxon>Bacteria</taxon>
        <taxon>Bacillati</taxon>
        <taxon>Actinomycetota</taxon>
        <taxon>Actinomycetes</taxon>
        <taxon>Micrococcales</taxon>
        <taxon>Microbacteriaceae</taxon>
        <taxon>Cryobacterium</taxon>
    </lineage>
</organism>
<keyword evidence="12" id="KW-1185">Reference proteome</keyword>
<keyword evidence="4 7" id="KW-0238">DNA-binding</keyword>
<dbReference type="EMBL" id="JACHBQ010000001">
    <property type="protein sequence ID" value="MBB5642475.1"/>
    <property type="molecule type" value="Genomic_DNA"/>
</dbReference>
<gene>
    <name evidence="11" type="ORF">BJ997_003023</name>
    <name evidence="10" type="ORF">GY21_01185</name>
</gene>
<evidence type="ECO:0000313" key="10">
    <source>
        <dbReference type="EMBL" id="KGJ81731.1"/>
    </source>
</evidence>
<dbReference type="GO" id="GO:0000156">
    <property type="term" value="F:phosphorelay response regulator activity"/>
    <property type="evidence" value="ECO:0007669"/>
    <property type="project" value="TreeGrafter"/>
</dbReference>
<dbReference type="Pfam" id="PF00072">
    <property type="entry name" value="Response_reg"/>
    <property type="match status" value="1"/>
</dbReference>
<name>A0A099JU75_9MICO</name>
<reference evidence="11 13" key="2">
    <citation type="submission" date="2020-08" db="EMBL/GenBank/DDBJ databases">
        <title>Sequencing the genomes of 1000 actinobacteria strains.</title>
        <authorList>
            <person name="Klenk H.-P."/>
        </authorList>
    </citation>
    <scope>NUCLEOTIDE SEQUENCE [LARGE SCALE GENOMIC DNA]</scope>
    <source>
        <strain evidence="11 13">DSM 21065</strain>
    </source>
</reference>
<evidence type="ECO:0000259" key="9">
    <source>
        <dbReference type="PROSITE" id="PS51755"/>
    </source>
</evidence>
<dbReference type="Proteomes" id="UP000029864">
    <property type="component" value="Unassembled WGS sequence"/>
</dbReference>
<dbReference type="GO" id="GO:0005829">
    <property type="term" value="C:cytosol"/>
    <property type="evidence" value="ECO:0007669"/>
    <property type="project" value="TreeGrafter"/>
</dbReference>
<dbReference type="SUPFAM" id="SSF52172">
    <property type="entry name" value="CheY-like"/>
    <property type="match status" value="1"/>
</dbReference>
<comment type="caution">
    <text evidence="10">The sequence shown here is derived from an EMBL/GenBank/DDBJ whole genome shotgun (WGS) entry which is preliminary data.</text>
</comment>
<keyword evidence="2" id="KW-0902">Two-component regulatory system</keyword>
<dbReference type="GO" id="GO:0006355">
    <property type="term" value="P:regulation of DNA-templated transcription"/>
    <property type="evidence" value="ECO:0007669"/>
    <property type="project" value="InterPro"/>
</dbReference>
<dbReference type="InterPro" id="IPR039420">
    <property type="entry name" value="WalR-like"/>
</dbReference>
<dbReference type="InterPro" id="IPR001867">
    <property type="entry name" value="OmpR/PhoB-type_DNA-bd"/>
</dbReference>
<dbReference type="OrthoDB" id="9802426at2"/>
<evidence type="ECO:0000256" key="1">
    <source>
        <dbReference type="ARBA" id="ARBA00022553"/>
    </source>
</evidence>